<keyword evidence="1" id="KW-0472">Membrane</keyword>
<evidence type="ECO:0000313" key="3">
    <source>
        <dbReference type="Proteomes" id="UP001642487"/>
    </source>
</evidence>
<feature type="transmembrane region" description="Helical" evidence="1">
    <location>
        <begin position="25"/>
        <end position="44"/>
    </location>
</feature>
<keyword evidence="3" id="KW-1185">Reference proteome</keyword>
<keyword evidence="1" id="KW-1133">Transmembrane helix</keyword>
<accession>A0ABP0XP94</accession>
<dbReference type="EMBL" id="OZ021735">
    <property type="protein sequence ID" value="CAK9308588.1"/>
    <property type="molecule type" value="Genomic_DNA"/>
</dbReference>
<evidence type="ECO:0000313" key="2">
    <source>
        <dbReference type="EMBL" id="CAK9308588.1"/>
    </source>
</evidence>
<evidence type="ECO:0000256" key="1">
    <source>
        <dbReference type="SAM" id="Phobius"/>
    </source>
</evidence>
<name>A0ABP0XP94_9ROSI</name>
<proteinExistence type="predicted"/>
<sequence length="100" mass="11390">MESNRVLLDGQIPIQDDFNLPPIRIISLFLSWILLAFVDVGILFKICVISFLFTMIAVLGFFLGQILRLYDVNNSTLRLHLYDCCIQDESLSFTTCLIAS</sequence>
<protein>
    <submittedName>
        <fullName evidence="2">Uncharacterized protein</fullName>
    </submittedName>
</protein>
<reference evidence="2 3" key="1">
    <citation type="submission" date="2024-03" db="EMBL/GenBank/DDBJ databases">
        <authorList>
            <person name="Gkanogiannis A."/>
            <person name="Becerra Lopez-Lavalle L."/>
        </authorList>
    </citation>
    <scope>NUCLEOTIDE SEQUENCE [LARGE SCALE GENOMIC DNA]</scope>
</reference>
<feature type="transmembrane region" description="Helical" evidence="1">
    <location>
        <begin position="51"/>
        <end position="70"/>
    </location>
</feature>
<gene>
    <name evidence="2" type="ORF">CITCOLO1_LOCUS100</name>
</gene>
<dbReference type="Proteomes" id="UP001642487">
    <property type="component" value="Chromosome 1"/>
</dbReference>
<organism evidence="2 3">
    <name type="scientific">Citrullus colocynthis</name>
    <name type="common">colocynth</name>
    <dbReference type="NCBI Taxonomy" id="252529"/>
    <lineage>
        <taxon>Eukaryota</taxon>
        <taxon>Viridiplantae</taxon>
        <taxon>Streptophyta</taxon>
        <taxon>Embryophyta</taxon>
        <taxon>Tracheophyta</taxon>
        <taxon>Spermatophyta</taxon>
        <taxon>Magnoliopsida</taxon>
        <taxon>eudicotyledons</taxon>
        <taxon>Gunneridae</taxon>
        <taxon>Pentapetalae</taxon>
        <taxon>rosids</taxon>
        <taxon>fabids</taxon>
        <taxon>Cucurbitales</taxon>
        <taxon>Cucurbitaceae</taxon>
        <taxon>Benincaseae</taxon>
        <taxon>Citrullus</taxon>
    </lineage>
</organism>
<keyword evidence="1" id="KW-0812">Transmembrane</keyword>